<dbReference type="PROSITE" id="PS00093">
    <property type="entry name" value="N4_MTASE"/>
    <property type="match status" value="1"/>
</dbReference>
<dbReference type="EC" id="2.1.1.-" evidence="8"/>
<evidence type="ECO:0000256" key="5">
    <source>
        <dbReference type="ARBA" id="ARBA00022747"/>
    </source>
</evidence>
<reference evidence="10 11" key="1">
    <citation type="submission" date="2016-10" db="EMBL/GenBank/DDBJ databases">
        <authorList>
            <person name="de Groot N.N."/>
        </authorList>
    </citation>
    <scope>NUCLEOTIDE SEQUENCE [LARGE SCALE GENOMIC DNA]</scope>
    <source>
        <strain evidence="10 11">CGMCC 1.9159</strain>
    </source>
</reference>
<evidence type="ECO:0000256" key="6">
    <source>
        <dbReference type="ARBA" id="ARBA00023125"/>
    </source>
</evidence>
<dbReference type="GO" id="GO:0009307">
    <property type="term" value="P:DNA restriction-modification system"/>
    <property type="evidence" value="ECO:0007669"/>
    <property type="project" value="UniProtKB-KW"/>
</dbReference>
<dbReference type="Proteomes" id="UP000199475">
    <property type="component" value="Unassembled WGS sequence"/>
</dbReference>
<evidence type="ECO:0000259" key="9">
    <source>
        <dbReference type="Pfam" id="PF01555"/>
    </source>
</evidence>
<comment type="catalytic activity">
    <reaction evidence="7">
        <text>a 2'-deoxycytidine in DNA + S-adenosyl-L-methionine = an N(4)-methyl-2'-deoxycytidine in DNA + S-adenosyl-L-homocysteine + H(+)</text>
        <dbReference type="Rhea" id="RHEA:16857"/>
        <dbReference type="Rhea" id="RHEA-COMP:11369"/>
        <dbReference type="Rhea" id="RHEA-COMP:13674"/>
        <dbReference type="ChEBI" id="CHEBI:15378"/>
        <dbReference type="ChEBI" id="CHEBI:57856"/>
        <dbReference type="ChEBI" id="CHEBI:59789"/>
        <dbReference type="ChEBI" id="CHEBI:85452"/>
        <dbReference type="ChEBI" id="CHEBI:137933"/>
        <dbReference type="EC" id="2.1.1.113"/>
    </reaction>
</comment>
<organism evidence="10 11">
    <name type="scientific">Tessaracoccus oleiagri</name>
    <dbReference type="NCBI Taxonomy" id="686624"/>
    <lineage>
        <taxon>Bacteria</taxon>
        <taxon>Bacillati</taxon>
        <taxon>Actinomycetota</taxon>
        <taxon>Actinomycetes</taxon>
        <taxon>Propionibacteriales</taxon>
        <taxon>Propionibacteriaceae</taxon>
        <taxon>Tessaracoccus</taxon>
    </lineage>
</organism>
<keyword evidence="3 10" id="KW-0808">Transferase</keyword>
<keyword evidence="5" id="KW-0680">Restriction system</keyword>
<evidence type="ECO:0000256" key="1">
    <source>
        <dbReference type="ARBA" id="ARBA00010203"/>
    </source>
</evidence>
<evidence type="ECO:0000256" key="7">
    <source>
        <dbReference type="ARBA" id="ARBA00049120"/>
    </source>
</evidence>
<dbReference type="Gene3D" id="3.40.50.150">
    <property type="entry name" value="Vaccinia Virus protein VP39"/>
    <property type="match status" value="2"/>
</dbReference>
<keyword evidence="6" id="KW-0238">DNA-binding</keyword>
<dbReference type="AlphaFoldDB" id="A0A1G9L151"/>
<dbReference type="InterPro" id="IPR029063">
    <property type="entry name" value="SAM-dependent_MTases_sf"/>
</dbReference>
<evidence type="ECO:0000256" key="2">
    <source>
        <dbReference type="ARBA" id="ARBA00022603"/>
    </source>
</evidence>
<dbReference type="SUPFAM" id="SSF53335">
    <property type="entry name" value="S-adenosyl-L-methionine-dependent methyltransferases"/>
    <property type="match status" value="1"/>
</dbReference>
<evidence type="ECO:0000313" key="11">
    <source>
        <dbReference type="Proteomes" id="UP000199475"/>
    </source>
</evidence>
<keyword evidence="4" id="KW-0949">S-adenosyl-L-methionine</keyword>
<dbReference type="GO" id="GO:0015667">
    <property type="term" value="F:site-specific DNA-methyltransferase (cytosine-N4-specific) activity"/>
    <property type="evidence" value="ECO:0007669"/>
    <property type="project" value="UniProtKB-EC"/>
</dbReference>
<dbReference type="CDD" id="cd02440">
    <property type="entry name" value="AdoMet_MTases"/>
    <property type="match status" value="1"/>
</dbReference>
<feature type="domain" description="DNA methylase N-4/N-6" evidence="9">
    <location>
        <begin position="36"/>
        <end position="91"/>
    </location>
</feature>
<evidence type="ECO:0000256" key="3">
    <source>
        <dbReference type="ARBA" id="ARBA00022679"/>
    </source>
</evidence>
<proteinExistence type="inferred from homology"/>
<dbReference type="GO" id="GO:0008170">
    <property type="term" value="F:N-methyltransferase activity"/>
    <property type="evidence" value="ECO:0007669"/>
    <property type="project" value="InterPro"/>
</dbReference>
<evidence type="ECO:0000256" key="4">
    <source>
        <dbReference type="ARBA" id="ARBA00022691"/>
    </source>
</evidence>
<dbReference type="InterPro" id="IPR001091">
    <property type="entry name" value="RM_Methyltransferase"/>
</dbReference>
<dbReference type="STRING" id="686624.SAMN04488242_1936"/>
<dbReference type="PRINTS" id="PR00508">
    <property type="entry name" value="S21N4MTFRASE"/>
</dbReference>
<keyword evidence="2 10" id="KW-0489">Methyltransferase</keyword>
<dbReference type="InterPro" id="IPR017985">
    <property type="entry name" value="MeTrfase_CN4_CS"/>
</dbReference>
<comment type="similarity">
    <text evidence="1">Belongs to the N(4)/N(6)-methyltransferase family. N(4) subfamily.</text>
</comment>
<evidence type="ECO:0000256" key="8">
    <source>
        <dbReference type="RuleBase" id="RU362026"/>
    </source>
</evidence>
<keyword evidence="11" id="KW-1185">Reference proteome</keyword>
<dbReference type="InterPro" id="IPR002941">
    <property type="entry name" value="DNA_methylase_N4/N6"/>
</dbReference>
<accession>A0A1G9L151</accession>
<evidence type="ECO:0000313" key="10">
    <source>
        <dbReference type="EMBL" id="SDL55669.1"/>
    </source>
</evidence>
<gene>
    <name evidence="10" type="ORF">SAMN04488242_1936</name>
</gene>
<dbReference type="GO" id="GO:0003677">
    <property type="term" value="F:DNA binding"/>
    <property type="evidence" value="ECO:0007669"/>
    <property type="project" value="UniProtKB-KW"/>
</dbReference>
<dbReference type="Pfam" id="PF01555">
    <property type="entry name" value="N6_N4_Mtase"/>
    <property type="match status" value="1"/>
</dbReference>
<sequence>MPAGAYDTSVRLRPHLFVEHDRVVAERHPAAEEDVHFSRDLVAAVLEDLTRPGDRVLDPFAGFGTTLHVAEAMGRSAVGVELLPERCAAAAEAAPGSVVVQGGARHLSQLVEGPFDLVLTSPPYMARDDGPEDPLSGYTGSSSYERYLAELRDILAQCLELLTPDGHLVVNVANIDSGARFTPLAWDVGRVLNEVGRLIQDVFVCWDRPWHDLAGDYLLVARRVAPAADFRGLPME</sequence>
<name>A0A1G9L151_9ACTN</name>
<protein>
    <recommendedName>
        <fullName evidence="8">Methyltransferase</fullName>
        <ecNumber evidence="8">2.1.1.-</ecNumber>
    </recommendedName>
</protein>
<dbReference type="GO" id="GO:0032259">
    <property type="term" value="P:methylation"/>
    <property type="evidence" value="ECO:0007669"/>
    <property type="project" value="UniProtKB-KW"/>
</dbReference>
<dbReference type="EMBL" id="FNGP01000003">
    <property type="protein sequence ID" value="SDL55669.1"/>
    <property type="molecule type" value="Genomic_DNA"/>
</dbReference>